<dbReference type="InterPro" id="IPR011013">
    <property type="entry name" value="Gal_mutarotase_sf_dom"/>
</dbReference>
<name>A0A2N6VMI7_9MICO</name>
<dbReference type="InterPro" id="IPR005194">
    <property type="entry name" value="Glyco_hydro_65_C"/>
</dbReference>
<evidence type="ECO:0000256" key="2">
    <source>
        <dbReference type="ARBA" id="ARBA00023295"/>
    </source>
</evidence>
<dbReference type="InterPro" id="IPR005195">
    <property type="entry name" value="Glyco_hydro_65_M"/>
</dbReference>
<dbReference type="Pfam" id="PF03633">
    <property type="entry name" value="Glyco_hydro_65C"/>
    <property type="match status" value="1"/>
</dbReference>
<dbReference type="Proteomes" id="UP000235598">
    <property type="component" value="Unassembled WGS sequence"/>
</dbReference>
<dbReference type="GO" id="GO:0004553">
    <property type="term" value="F:hydrolase activity, hydrolyzing O-glycosyl compounds"/>
    <property type="evidence" value="ECO:0007669"/>
    <property type="project" value="TreeGrafter"/>
</dbReference>
<dbReference type="PANTHER" id="PTHR11051:SF8">
    <property type="entry name" value="PROTEIN-GLUCOSYLGALACTOSYLHYDROXYLYSINE GLUCOSIDASE"/>
    <property type="match status" value="1"/>
</dbReference>
<dbReference type="Gene3D" id="1.10.150.240">
    <property type="entry name" value="Putative phosphatase, domain 2"/>
    <property type="match status" value="1"/>
</dbReference>
<organism evidence="6 7">
    <name type="scientific">Brevibacterium paucivorans</name>
    <dbReference type="NCBI Taxonomy" id="170994"/>
    <lineage>
        <taxon>Bacteria</taxon>
        <taxon>Bacillati</taxon>
        <taxon>Actinomycetota</taxon>
        <taxon>Actinomycetes</taxon>
        <taxon>Micrococcales</taxon>
        <taxon>Brevibacteriaceae</taxon>
        <taxon>Brevibacterium</taxon>
    </lineage>
</organism>
<dbReference type="InterPro" id="IPR008928">
    <property type="entry name" value="6-hairpin_glycosidase_sf"/>
</dbReference>
<dbReference type="NCBIfam" id="TIGR01509">
    <property type="entry name" value="HAD-SF-IA-v3"/>
    <property type="match status" value="1"/>
</dbReference>
<dbReference type="SFLD" id="SFLDG01129">
    <property type="entry name" value="C1.5:_HAD__Beta-PGM__Phosphata"/>
    <property type="match status" value="1"/>
</dbReference>
<gene>
    <name evidence="6" type="ORF">CJ199_09140</name>
</gene>
<dbReference type="InterPro" id="IPR010976">
    <property type="entry name" value="B-phosphoglucomutase_hydrolase"/>
</dbReference>
<dbReference type="InterPro" id="IPR023214">
    <property type="entry name" value="HAD_sf"/>
</dbReference>
<dbReference type="Gene3D" id="2.60.420.10">
    <property type="entry name" value="Maltose phosphorylase, domain 3"/>
    <property type="match status" value="1"/>
</dbReference>
<dbReference type="InterPro" id="IPR023198">
    <property type="entry name" value="PGP-like_dom2"/>
</dbReference>
<dbReference type="Pfam" id="PF03636">
    <property type="entry name" value="Glyco_hydro_65N"/>
    <property type="match status" value="1"/>
</dbReference>
<comment type="caution">
    <text evidence="6">The sequence shown here is derived from an EMBL/GenBank/DDBJ whole genome shotgun (WGS) entry which is preliminary data.</text>
</comment>
<evidence type="ECO:0000313" key="6">
    <source>
        <dbReference type="EMBL" id="PMD05233.1"/>
    </source>
</evidence>
<dbReference type="Gene3D" id="3.40.50.1000">
    <property type="entry name" value="HAD superfamily/HAD-like"/>
    <property type="match status" value="1"/>
</dbReference>
<dbReference type="SUPFAM" id="SSF56784">
    <property type="entry name" value="HAD-like"/>
    <property type="match status" value="1"/>
</dbReference>
<dbReference type="InterPro" id="IPR006439">
    <property type="entry name" value="HAD-SF_hydro_IA"/>
</dbReference>
<evidence type="ECO:0000259" key="5">
    <source>
        <dbReference type="Pfam" id="PF03636"/>
    </source>
</evidence>
<dbReference type="GO" id="GO:0030246">
    <property type="term" value="F:carbohydrate binding"/>
    <property type="evidence" value="ECO:0007669"/>
    <property type="project" value="InterPro"/>
</dbReference>
<dbReference type="SUPFAM" id="SSF74650">
    <property type="entry name" value="Galactose mutarotase-like"/>
    <property type="match status" value="1"/>
</dbReference>
<dbReference type="SUPFAM" id="SSF48208">
    <property type="entry name" value="Six-hairpin glycosidases"/>
    <property type="match status" value="1"/>
</dbReference>
<sequence length="1076" mass="120345">MTEVLTATPPYDAVIFDMDGVVTDTASLHAAAWKQLFDSALANPKLKDAAVEFPEELDASEFSIATDYRAYVDGRPREDGVREFFASRGITLPEGDDDDPAGALTVHGLARHKNDAFNDELKKQGVRTFPGTINLIERLRAGGRKIGLVTASRNAPALLDNAQITELFDTIVDGQTARDENLPGKPQPDTFLRAANDLGVEPRNAVVVEDAISGVQAGRAGKFGLVIGVDRHGNRDELIDAGADVVIGDLHELDLGERRDRPRTLVYVGGEDHHKGKRATLTTLGNGYMAIRGTASEIKTGHRGAPGAYIAGIFNRLTSTVQGRTQVHESMVNLPHWAALDVKFADGEWLSDRGLTVVSEERTLNFDDGALVRHLVVQDPHGRSLKLCQRRIVSMDKQHLSATLTRVETLSDEPQKVHVRLGIDARVNNDNVAEYDQLAKQHIETRHAKVLDDGTLLTEVITEQSRTRVAMAQRTRVTEQRVDFSTQRVPGETMGYDVETVSEENERGKAIYREHAFTVYPGHAYDFDTVTATVHSRDPALSSVRGGAVQHLDWLPDCSFTALLPGHRAALAKLWDRFGVEVETTSGSATQTQLMVDLHTFHLIQSMSPHTVAQDVGTTARGMTGEGYRGHIFWDEVFVMPLLNMRFPEISKSLLMYRWRRLDAARQLARESGFKGAQFPWQSGSDGREETPEELWNHRSNRWMPDNSRRQYHVGLAVAYNAWQHYRATADTKWLAEQGGELIIEIVRLFASMTEYDAAEDRYHIRKVMGPDEYHDGYPGTPGSGVDDNAYTNVMVAWLARHAVRIFEVLSSHEADELEFRLNIDPEEVTLWERMAARLYVPFAPDGRISQFAGYEDLKDLDFDAYRRRYGNIGRMDLILESEDDSTNNYKLSKQADVNMLFYLLGPTGVVKELRRMGYDMSDEEVEHTIDYYVAHSTNGSSLSRVANAAVLGMIGREDAWNEWQEALRIDIDDTQWGSTAEGIHLGAMAGTVDVIVRAFAGVLIRFNRIEFYPNLPKNVADARFRVLFQGQIIEVYVTHTELTLVSRSRETHSVNVFVNGESHTLEGGARLTFQL</sequence>
<dbReference type="Pfam" id="PF03632">
    <property type="entry name" value="Glyco_hydro_65m"/>
    <property type="match status" value="1"/>
</dbReference>
<dbReference type="PANTHER" id="PTHR11051">
    <property type="entry name" value="GLYCOSYL HYDROLASE-RELATED"/>
    <property type="match status" value="1"/>
</dbReference>
<keyword evidence="6" id="KW-0378">Hydrolase</keyword>
<dbReference type="RefSeq" id="WP_102239174.1">
    <property type="nucleotide sequence ID" value="NZ_PNHK01000003.1"/>
</dbReference>
<dbReference type="Pfam" id="PF00702">
    <property type="entry name" value="Hydrolase"/>
    <property type="match status" value="1"/>
</dbReference>
<dbReference type="GO" id="GO:0016757">
    <property type="term" value="F:glycosyltransferase activity"/>
    <property type="evidence" value="ECO:0007669"/>
    <property type="project" value="UniProtKB-ARBA"/>
</dbReference>
<accession>A0A2N6VMI7</accession>
<dbReference type="EMBL" id="PNHK01000003">
    <property type="protein sequence ID" value="PMD05233.1"/>
    <property type="molecule type" value="Genomic_DNA"/>
</dbReference>
<dbReference type="OrthoDB" id="9816160at2"/>
<dbReference type="InterPro" id="IPR037018">
    <property type="entry name" value="GH65_N"/>
</dbReference>
<dbReference type="InterPro" id="IPR012341">
    <property type="entry name" value="6hp_glycosidase-like_sf"/>
</dbReference>
<evidence type="ECO:0000259" key="4">
    <source>
        <dbReference type="Pfam" id="PF03633"/>
    </source>
</evidence>
<reference evidence="6 7" key="1">
    <citation type="submission" date="2017-09" db="EMBL/GenBank/DDBJ databases">
        <title>Bacterial strain isolated from the female urinary microbiota.</title>
        <authorList>
            <person name="Thomas-White K."/>
            <person name="Kumar N."/>
            <person name="Forster S."/>
            <person name="Putonti C."/>
            <person name="Lawley T."/>
            <person name="Wolfe A.J."/>
        </authorList>
    </citation>
    <scope>NUCLEOTIDE SEQUENCE [LARGE SCALE GENOMIC DNA]</scope>
    <source>
        <strain evidence="6 7">UMB1301</strain>
    </source>
</reference>
<feature type="domain" description="Glycoside hydrolase family 65 central catalytic" evidence="3">
    <location>
        <begin position="598"/>
        <end position="993"/>
    </location>
</feature>
<dbReference type="InterPro" id="IPR005196">
    <property type="entry name" value="Glyco_hydro_65_N"/>
</dbReference>
<comment type="similarity">
    <text evidence="1">Belongs to the HAD-like hydrolase superfamily. CbbY/CbbZ/Gph/YieH family.</text>
</comment>
<proteinExistence type="inferred from homology"/>
<dbReference type="AlphaFoldDB" id="A0A2N6VMI7"/>
<feature type="domain" description="Glycoside hydrolase family 65 N-terminal" evidence="5">
    <location>
        <begin position="273"/>
        <end position="519"/>
    </location>
</feature>
<dbReference type="GO" id="GO:0005975">
    <property type="term" value="P:carbohydrate metabolic process"/>
    <property type="evidence" value="ECO:0007669"/>
    <property type="project" value="InterPro"/>
</dbReference>
<dbReference type="InterPro" id="IPR036412">
    <property type="entry name" value="HAD-like_sf"/>
</dbReference>
<dbReference type="NCBIfam" id="TIGR02009">
    <property type="entry name" value="PGMB-YQAB-SF"/>
    <property type="match status" value="1"/>
</dbReference>
<feature type="domain" description="Glycoside hydrolase family 65 C-terminal" evidence="4">
    <location>
        <begin position="1008"/>
        <end position="1066"/>
    </location>
</feature>
<protein>
    <submittedName>
        <fullName evidence="6">Family 65 glycosyl hydrolase</fullName>
    </submittedName>
</protein>
<dbReference type="SFLD" id="SFLDS00003">
    <property type="entry name" value="Haloacid_Dehalogenase"/>
    <property type="match status" value="1"/>
</dbReference>
<dbReference type="Gene3D" id="2.70.98.40">
    <property type="entry name" value="Glycoside hydrolase, family 65, N-terminal domain"/>
    <property type="match status" value="1"/>
</dbReference>
<evidence type="ECO:0000259" key="3">
    <source>
        <dbReference type="Pfam" id="PF03632"/>
    </source>
</evidence>
<evidence type="ECO:0000313" key="7">
    <source>
        <dbReference type="Proteomes" id="UP000235598"/>
    </source>
</evidence>
<dbReference type="Gene3D" id="1.50.10.10">
    <property type="match status" value="1"/>
</dbReference>
<keyword evidence="2" id="KW-0326">Glycosidase</keyword>
<evidence type="ECO:0000256" key="1">
    <source>
        <dbReference type="ARBA" id="ARBA00006171"/>
    </source>
</evidence>